<comment type="similarity">
    <text evidence="2">Belongs to the glycosyl hydrolase 20 family.</text>
</comment>
<keyword evidence="7" id="KW-0326">Glycosidase</keyword>
<dbReference type="InterPro" id="IPR036691">
    <property type="entry name" value="Endo/exonu/phosph_ase_sf"/>
</dbReference>
<dbReference type="Pfam" id="PF13385">
    <property type="entry name" value="Laminin_G_3"/>
    <property type="match status" value="2"/>
</dbReference>
<evidence type="ECO:0000256" key="6">
    <source>
        <dbReference type="ARBA" id="ARBA00023157"/>
    </source>
</evidence>
<evidence type="ECO:0000256" key="9">
    <source>
        <dbReference type="SAM" id="Coils"/>
    </source>
</evidence>
<dbReference type="InterPro" id="IPR015883">
    <property type="entry name" value="Glyco_hydro_20_cat"/>
</dbReference>
<evidence type="ECO:0000256" key="1">
    <source>
        <dbReference type="ARBA" id="ARBA00001231"/>
    </source>
</evidence>
<evidence type="ECO:0000256" key="8">
    <source>
        <dbReference type="PIRSR" id="PIRSR625705-1"/>
    </source>
</evidence>
<dbReference type="InterPro" id="IPR029018">
    <property type="entry name" value="Hex-like_dom2"/>
</dbReference>
<feature type="active site" description="Proton donor" evidence="8">
    <location>
        <position position="720"/>
    </location>
</feature>
<dbReference type="CDD" id="cd06568">
    <property type="entry name" value="GH20_SpHex_like"/>
    <property type="match status" value="1"/>
</dbReference>
<dbReference type="Pfam" id="PF03372">
    <property type="entry name" value="Exo_endo_phos"/>
    <property type="match status" value="1"/>
</dbReference>
<dbReference type="EMBL" id="DWWM01000056">
    <property type="protein sequence ID" value="HJC37179.1"/>
    <property type="molecule type" value="Genomic_DNA"/>
</dbReference>
<reference evidence="12" key="2">
    <citation type="submission" date="2021-04" db="EMBL/GenBank/DDBJ databases">
        <authorList>
            <person name="Gilroy R."/>
        </authorList>
    </citation>
    <scope>NUCLEOTIDE SEQUENCE</scope>
    <source>
        <strain evidence="12">CHK187-11901</strain>
    </source>
</reference>
<dbReference type="PANTHER" id="PTHR22600">
    <property type="entry name" value="BETA-HEXOSAMINIDASE"/>
    <property type="match status" value="1"/>
</dbReference>
<keyword evidence="5" id="KW-0378">Hydrolase</keyword>
<evidence type="ECO:0000313" key="12">
    <source>
        <dbReference type="EMBL" id="HJC37179.1"/>
    </source>
</evidence>
<dbReference type="Gene3D" id="2.60.120.200">
    <property type="match status" value="2"/>
</dbReference>
<organism evidence="12 13">
    <name type="scientific">Candidatus Merdibacter merdavium</name>
    <dbReference type="NCBI Taxonomy" id="2838692"/>
    <lineage>
        <taxon>Bacteria</taxon>
        <taxon>Bacillati</taxon>
        <taxon>Bacillota</taxon>
        <taxon>Erysipelotrichia</taxon>
        <taxon>Erysipelotrichales</taxon>
        <taxon>Erysipelotrichaceae</taxon>
        <taxon>Merdibacter</taxon>
    </lineage>
</organism>
<evidence type="ECO:0000259" key="11">
    <source>
        <dbReference type="SMART" id="SM00560"/>
    </source>
</evidence>
<dbReference type="SMART" id="SM00560">
    <property type="entry name" value="LamGL"/>
    <property type="match status" value="1"/>
</dbReference>
<dbReference type="Gene3D" id="1.20.1270.90">
    <property type="entry name" value="AF1782-like"/>
    <property type="match status" value="5"/>
</dbReference>
<evidence type="ECO:0000256" key="3">
    <source>
        <dbReference type="ARBA" id="ARBA00012663"/>
    </source>
</evidence>
<evidence type="ECO:0000256" key="10">
    <source>
        <dbReference type="SAM" id="Phobius"/>
    </source>
</evidence>
<keyword evidence="10" id="KW-0472">Membrane</keyword>
<protein>
    <recommendedName>
        <fullName evidence="3">beta-N-acetylhexosaminidase</fullName>
        <ecNumber evidence="3">3.2.1.52</ecNumber>
    </recommendedName>
</protein>
<dbReference type="Pfam" id="PF02838">
    <property type="entry name" value="Glyco_hydro_20b"/>
    <property type="match status" value="1"/>
</dbReference>
<dbReference type="Gene3D" id="3.60.10.10">
    <property type="entry name" value="Endonuclease/exonuclease/phosphatase"/>
    <property type="match status" value="1"/>
</dbReference>
<name>A0A9D2NUG4_9FIRM</name>
<dbReference type="InterPro" id="IPR006558">
    <property type="entry name" value="LamG-like"/>
</dbReference>
<dbReference type="PRINTS" id="PR00738">
    <property type="entry name" value="GLHYDRLASE20"/>
</dbReference>
<reference evidence="12" key="1">
    <citation type="journal article" date="2021" name="PeerJ">
        <title>Extensive microbial diversity within the chicken gut microbiome revealed by metagenomics and culture.</title>
        <authorList>
            <person name="Gilroy R."/>
            <person name="Ravi A."/>
            <person name="Getino M."/>
            <person name="Pursley I."/>
            <person name="Horton D.L."/>
            <person name="Alikhan N.F."/>
            <person name="Baker D."/>
            <person name="Gharbi K."/>
            <person name="Hall N."/>
            <person name="Watson M."/>
            <person name="Adriaenssens E.M."/>
            <person name="Foster-Nyarko E."/>
            <person name="Jarju S."/>
            <person name="Secka A."/>
            <person name="Antonio M."/>
            <person name="Oren A."/>
            <person name="Chaudhuri R.R."/>
            <person name="La Ragione R."/>
            <person name="Hildebrand F."/>
            <person name="Pallen M.J."/>
        </authorList>
    </citation>
    <scope>NUCLEOTIDE SEQUENCE</scope>
    <source>
        <strain evidence="12">CHK187-11901</strain>
    </source>
</reference>
<proteinExistence type="inferred from homology"/>
<evidence type="ECO:0000256" key="4">
    <source>
        <dbReference type="ARBA" id="ARBA00022729"/>
    </source>
</evidence>
<dbReference type="SUPFAM" id="SSF51445">
    <property type="entry name" value="(Trans)glycosidases"/>
    <property type="match status" value="1"/>
</dbReference>
<dbReference type="SUPFAM" id="SSF55545">
    <property type="entry name" value="beta-N-acetylhexosaminidase-like domain"/>
    <property type="match status" value="1"/>
</dbReference>
<dbReference type="PANTHER" id="PTHR22600:SF57">
    <property type="entry name" value="BETA-N-ACETYLHEXOSAMINIDASE"/>
    <property type="match status" value="1"/>
</dbReference>
<dbReference type="Gene3D" id="3.30.379.10">
    <property type="entry name" value="Chitobiase/beta-hexosaminidase domain 2-like"/>
    <property type="match status" value="1"/>
</dbReference>
<evidence type="ECO:0000256" key="5">
    <source>
        <dbReference type="ARBA" id="ARBA00022801"/>
    </source>
</evidence>
<comment type="caution">
    <text evidence="12">The sequence shown here is derived from an EMBL/GenBank/DDBJ whole genome shotgun (WGS) entry which is preliminary data.</text>
</comment>
<dbReference type="GO" id="GO:0030203">
    <property type="term" value="P:glycosaminoglycan metabolic process"/>
    <property type="evidence" value="ECO:0007669"/>
    <property type="project" value="TreeGrafter"/>
</dbReference>
<feature type="coiled-coil region" evidence="9">
    <location>
        <begin position="1537"/>
        <end position="1571"/>
    </location>
</feature>
<dbReference type="SUPFAM" id="SSF49899">
    <property type="entry name" value="Concanavalin A-like lectins/glucanases"/>
    <property type="match status" value="2"/>
</dbReference>
<feature type="transmembrane region" description="Helical" evidence="10">
    <location>
        <begin position="1800"/>
        <end position="1821"/>
    </location>
</feature>
<dbReference type="InterPro" id="IPR015882">
    <property type="entry name" value="HEX_bac_N"/>
</dbReference>
<keyword evidence="10" id="KW-0812">Transmembrane</keyword>
<keyword evidence="9" id="KW-0175">Coiled coil</keyword>
<dbReference type="InterPro" id="IPR005135">
    <property type="entry name" value="Endo/exonuclease/phosphatase"/>
</dbReference>
<sequence length="1826" mass="199943">MNAGYFTDNHFQKAIDYGGGEYGIGILSTSTLSDKSGGALVSEGISEARAYARAVYTTADGKDIAFYNTHLTHENKDARQRQLAQVLQIMDEDPTEYKVLTGDFNTDTDLSENYPMLRNYDIANGYDGVWYETCDDEEIMSKAIDNIIVSRNIEIVSVGMDQNLLSDHHMLYADLNLLDEAQPSTQLMDRLVEDAQEVNAGEYTEESYAALSEALSAAAAVDTTSQDAINVVCDSLQNAMNALTTAEKEIIINDAETGTGLNQFNYVGAWETSTGYPDQFYNGDEHWFNFARYQEGDTIPYFEIRFEGVGIEIYGNKDTVNGIYEIYIDDEYVADVDTYHTERLTQQLIYGVDDLEYGEHTLKLQLTQRKNDNATSSDGEVDYAKVIREVENVEVPSTLNLIPKPREYRQYEGYFTLGNDAQIDVIADDASMAEMIDAAEYIAEVFRTSTGYELPIAEAAQAGSGNITLRLDTEAGYAEEGYSITTTENRVIIEAGTTTGIFYGVQTLRQMLPAEIESEETVTDTAWIVPCSELNDAPEYGFRSMMLDVTRHFFTVDQVKRQLDMLSQYKINTMHMHLSDDQGWRLEIKGEMYGESLDKLRTIGAQTSCNTNGIKAGQYTQEEFKEIIAYANERHIQIIPEFDMPSHAWAALVSLSFLNSTEDGRPVAAGYDNTRPYEGWDVGFNSMECRNEKTYEFIDEVFRQVSEISPSPYIHIGGDEAHVTSHDDYVYFMNRVTEIAKKYGKTPIGWQNYDTAVEDPEGTVTQFWSTGNARFEEGINYVVCPADHAYMDMKYDDDCPYGLEWATHNPVDDSYNWDPTDYGSKDQIVGVETALFTETIATDEALDYMIYPRVLGHAEIGWTAKEDRSWDEYKVRLATHDTRLELQGIGYKRDPMIWTSPVNFRMTLDEGEGAEADSVEGTYSGTLNEGVTWTEGKYGSALHLDGTSGYIDIGAPDIQGEWTIGMWVNREAAEGNNAALISGSEGELKVEQYEDTKKVGITKYGETDASFDYELPIGEWVHLAFTGTESGTDLYVNGEHSGHLDVSIAGPANRIGANSRSGLADLGYMKGSVDDIQVYDHLLSAEEIKEMMEDPYGFGEEAYWAMNEGEGDMITDSSGSHVGTLTNVTWAQGHEGSALSFNGDGYVDFGYRDIVGEWSIALWVNAQATTGSNAVLVSGNQGEIKLDQWENTGKVGITEFGVEDYTFDYSAPLGEWVHLAFVSDGEGTTLYVNGEVQDHLDVTINGPAARLGANGVSGLADTGCMSGLMDDLRIYTRALSEDEVADIAGVEQEDTTLAKAILKGAIDSADEVMAADDYELIVPSVREMIESAYAEAVAVYEDEHATVAECMTAWTNLANALQYAEFKGDKSELQALVDKVRDMNLSGYTEDSVSALSAALNAAQAVLDDEDALQDSIDEAYDTLNAAIEALEEISEPTEPASEAAIQALRNMVDKANALGSDDAALNAAIDNAQAVLDKDAPTATEVVTALLDLSEAMQALNTDESTDALREDVQATIDFINENILTNEEGLRPAKVQALKDAIMAAQELLADEEATADQLKAANEAMTKAAQELWEIVTKAELEALIKAANGYLDGDYTAESITVLQDAITNAQAVADNDDATTAEVTDAITNLANAIANLESITLDTSALAHEIELVTEMVANIDNYVPSTVEGLADKLADAQNVLANATTQEEIDAATATLREARLNARTKADVSALEELVAYVNSLDLSAYTSASAQPVIQNLARANAMLMNAEVTQEEVNDMVKTLQASVDNLVEVSTDSTTAGTDTTDTTNTSAAAQSGMMLALLAAAGAATVIIRRKRC</sequence>
<gene>
    <name evidence="12" type="ORF">H9702_08655</name>
</gene>
<keyword evidence="4" id="KW-0732">Signal</keyword>
<dbReference type="GO" id="GO:0005975">
    <property type="term" value="P:carbohydrate metabolic process"/>
    <property type="evidence" value="ECO:0007669"/>
    <property type="project" value="InterPro"/>
</dbReference>
<dbReference type="Proteomes" id="UP000823896">
    <property type="component" value="Unassembled WGS sequence"/>
</dbReference>
<accession>A0A9D2NUG4</accession>
<dbReference type="InterPro" id="IPR025705">
    <property type="entry name" value="Beta_hexosaminidase_sua/sub"/>
</dbReference>
<dbReference type="InterPro" id="IPR013320">
    <property type="entry name" value="ConA-like_dom_sf"/>
</dbReference>
<evidence type="ECO:0000313" key="13">
    <source>
        <dbReference type="Proteomes" id="UP000823896"/>
    </source>
</evidence>
<keyword evidence="6" id="KW-1015">Disulfide bond</keyword>
<comment type="catalytic activity">
    <reaction evidence="1">
        <text>Hydrolysis of terminal non-reducing N-acetyl-D-hexosamine residues in N-acetyl-beta-D-hexosaminides.</text>
        <dbReference type="EC" id="3.2.1.52"/>
    </reaction>
</comment>
<dbReference type="GO" id="GO:0004563">
    <property type="term" value="F:beta-N-acetylhexosaminidase activity"/>
    <property type="evidence" value="ECO:0007669"/>
    <property type="project" value="UniProtKB-EC"/>
</dbReference>
<feature type="domain" description="LamG-like jellyroll fold" evidence="11">
    <location>
        <begin position="1156"/>
        <end position="1282"/>
    </location>
</feature>
<dbReference type="EC" id="3.2.1.52" evidence="3"/>
<dbReference type="Pfam" id="PF00728">
    <property type="entry name" value="Glyco_hydro_20"/>
    <property type="match status" value="1"/>
</dbReference>
<dbReference type="Gene3D" id="3.20.20.80">
    <property type="entry name" value="Glycosidases"/>
    <property type="match status" value="1"/>
</dbReference>
<dbReference type="GO" id="GO:0016020">
    <property type="term" value="C:membrane"/>
    <property type="evidence" value="ECO:0007669"/>
    <property type="project" value="TreeGrafter"/>
</dbReference>
<evidence type="ECO:0000256" key="7">
    <source>
        <dbReference type="ARBA" id="ARBA00023295"/>
    </source>
</evidence>
<keyword evidence="10" id="KW-1133">Transmembrane helix</keyword>
<dbReference type="Pfam" id="PF07554">
    <property type="entry name" value="FIVAR"/>
    <property type="match status" value="6"/>
</dbReference>
<dbReference type="InterPro" id="IPR017853">
    <property type="entry name" value="GH"/>
</dbReference>
<dbReference type="Gene3D" id="2.60.120.260">
    <property type="entry name" value="Galactose-binding domain-like"/>
    <property type="match status" value="1"/>
</dbReference>
<evidence type="ECO:0000256" key="2">
    <source>
        <dbReference type="ARBA" id="ARBA00006285"/>
    </source>
</evidence>
<dbReference type="SUPFAM" id="SSF56219">
    <property type="entry name" value="DNase I-like"/>
    <property type="match status" value="1"/>
</dbReference>
<feature type="coiled-coil region" evidence="9">
    <location>
        <begin position="1674"/>
        <end position="1710"/>
    </location>
</feature>